<dbReference type="CDD" id="cd00009">
    <property type="entry name" value="AAA"/>
    <property type="match status" value="1"/>
</dbReference>
<accession>A0A1Z5JYH0</accession>
<proteinExistence type="predicted"/>
<dbReference type="Gene3D" id="1.10.8.60">
    <property type="match status" value="1"/>
</dbReference>
<evidence type="ECO:0000313" key="3">
    <source>
        <dbReference type="Proteomes" id="UP000198406"/>
    </source>
</evidence>
<feature type="domain" description="AAA+ ATPase" evidence="1">
    <location>
        <begin position="322"/>
        <end position="448"/>
    </location>
</feature>
<dbReference type="InterPro" id="IPR002110">
    <property type="entry name" value="Ankyrin_rpt"/>
</dbReference>
<dbReference type="AlphaFoldDB" id="A0A1Z5JYH0"/>
<dbReference type="Pfam" id="PF13857">
    <property type="entry name" value="Ank_5"/>
    <property type="match status" value="1"/>
</dbReference>
<evidence type="ECO:0000259" key="1">
    <source>
        <dbReference type="SMART" id="SM00382"/>
    </source>
</evidence>
<dbReference type="InterPro" id="IPR027417">
    <property type="entry name" value="P-loop_NTPase"/>
</dbReference>
<dbReference type="OrthoDB" id="575at2759"/>
<dbReference type="SMART" id="SM00248">
    <property type="entry name" value="ANK"/>
    <property type="match status" value="4"/>
</dbReference>
<dbReference type="PANTHER" id="PTHR43392:SF2">
    <property type="entry name" value="AAA-TYPE ATPASE FAMILY PROTEIN _ ANKYRIN REPEAT FAMILY PROTEIN"/>
    <property type="match status" value="1"/>
</dbReference>
<dbReference type="Gene3D" id="1.25.40.20">
    <property type="entry name" value="Ankyrin repeat-containing domain"/>
    <property type="match status" value="1"/>
</dbReference>
<dbReference type="Proteomes" id="UP000198406">
    <property type="component" value="Unassembled WGS sequence"/>
</dbReference>
<dbReference type="InParanoid" id="A0A1Z5JYH0"/>
<dbReference type="Pfam" id="PF00004">
    <property type="entry name" value="AAA"/>
    <property type="match status" value="1"/>
</dbReference>
<dbReference type="InterPro" id="IPR003959">
    <property type="entry name" value="ATPase_AAA_core"/>
</dbReference>
<dbReference type="GO" id="GO:0005524">
    <property type="term" value="F:ATP binding"/>
    <property type="evidence" value="ECO:0007669"/>
    <property type="project" value="InterPro"/>
</dbReference>
<dbReference type="InterPro" id="IPR050773">
    <property type="entry name" value="CbxX/CfxQ_RuBisCO_ESX"/>
</dbReference>
<dbReference type="GO" id="GO:0016887">
    <property type="term" value="F:ATP hydrolysis activity"/>
    <property type="evidence" value="ECO:0007669"/>
    <property type="project" value="InterPro"/>
</dbReference>
<reference evidence="2 3" key="1">
    <citation type="journal article" date="2015" name="Plant Cell">
        <title>Oil accumulation by the oleaginous diatom Fistulifera solaris as revealed by the genome and transcriptome.</title>
        <authorList>
            <person name="Tanaka T."/>
            <person name="Maeda Y."/>
            <person name="Veluchamy A."/>
            <person name="Tanaka M."/>
            <person name="Abida H."/>
            <person name="Marechal E."/>
            <person name="Bowler C."/>
            <person name="Muto M."/>
            <person name="Sunaga Y."/>
            <person name="Tanaka M."/>
            <person name="Yoshino T."/>
            <person name="Taniguchi T."/>
            <person name="Fukuda Y."/>
            <person name="Nemoto M."/>
            <person name="Matsumoto M."/>
            <person name="Wong P.S."/>
            <person name="Aburatani S."/>
            <person name="Fujibuchi W."/>
        </authorList>
    </citation>
    <scope>NUCLEOTIDE SEQUENCE [LARGE SCALE GENOMIC DNA]</scope>
    <source>
        <strain evidence="2 3">JPCC DA0580</strain>
    </source>
</reference>
<dbReference type="PANTHER" id="PTHR43392">
    <property type="entry name" value="AAA-TYPE ATPASE FAMILY PROTEIN / ANKYRIN REPEAT FAMILY PROTEIN"/>
    <property type="match status" value="1"/>
</dbReference>
<evidence type="ECO:0000313" key="2">
    <source>
        <dbReference type="EMBL" id="GAX19083.1"/>
    </source>
</evidence>
<dbReference type="SUPFAM" id="SSF52540">
    <property type="entry name" value="P-loop containing nucleoside triphosphate hydrolases"/>
    <property type="match status" value="1"/>
</dbReference>
<dbReference type="InterPro" id="IPR003593">
    <property type="entry name" value="AAA+_ATPase"/>
</dbReference>
<gene>
    <name evidence="2" type="ORF">FisN_3Lh017</name>
</gene>
<keyword evidence="3" id="KW-1185">Reference proteome</keyword>
<comment type="caution">
    <text evidence="2">The sequence shown here is derived from an EMBL/GenBank/DDBJ whole genome shotgun (WGS) entry which is preliminary data.</text>
</comment>
<protein>
    <recommendedName>
        <fullName evidence="1">AAA+ ATPase domain-containing protein</fullName>
    </recommendedName>
</protein>
<dbReference type="InterPro" id="IPR036770">
    <property type="entry name" value="Ankyrin_rpt-contain_sf"/>
</dbReference>
<dbReference type="SMART" id="SM00382">
    <property type="entry name" value="AAA"/>
    <property type="match status" value="1"/>
</dbReference>
<name>A0A1Z5JYH0_FISSO</name>
<sequence length="561" mass="61657">MSTDTIMHDLCKGFGALLMRSKEPSFPEEASRVNDRGNLPLHAACSYQASPDILEALIRAYPAGCSHPNTTGNLPIHQACMWQIPSESLELLLHKYPAGAAVRNQYGSLPLHMAASNQASPENIRLLIDAYPDALHLQNDDGMTPLDLALADQEAVSDAVIALLEGRPAPPELTRRQKAEKYQERAAAMERKLASLQNTGSRRDNDVKVVLAAVRRLADRIPHALYVAGVDPNQLEVALSEASPQSDPDIILLETIRKRGSGVRDRVEDLLGTIVGLEHIKSQVRGLRRSAELSDLRTSLMPSKNLVHLLPPALAQETARPAASAMVFCGNPGTGKTAVARLLAKVYHELGVLRKPKFLEVERMDLVGKDVEQTKLKTKEVLEEAAGGVLLIDEAYTLGMASRRNKVDAGASAMAELVYAMQDNSNNPSFPLIILAGFTLEMQAFLAFQPELRKCFPAVYEFPDYSCAELGQIFGDLAASKGFDVEESLTSSFIAGLLERETTPAWRSERNGRVCEMLLTGVRTQVRKRMRIAQMEGTDDQFDPHLILKEDVENVMKSDFK</sequence>
<dbReference type="EMBL" id="BDSP01000134">
    <property type="protein sequence ID" value="GAX19083.1"/>
    <property type="molecule type" value="Genomic_DNA"/>
</dbReference>
<dbReference type="Gene3D" id="3.40.50.300">
    <property type="entry name" value="P-loop containing nucleotide triphosphate hydrolases"/>
    <property type="match status" value="1"/>
</dbReference>
<organism evidence="2 3">
    <name type="scientific">Fistulifera solaris</name>
    <name type="common">Oleaginous diatom</name>
    <dbReference type="NCBI Taxonomy" id="1519565"/>
    <lineage>
        <taxon>Eukaryota</taxon>
        <taxon>Sar</taxon>
        <taxon>Stramenopiles</taxon>
        <taxon>Ochrophyta</taxon>
        <taxon>Bacillariophyta</taxon>
        <taxon>Bacillariophyceae</taxon>
        <taxon>Bacillariophycidae</taxon>
        <taxon>Naviculales</taxon>
        <taxon>Naviculaceae</taxon>
        <taxon>Fistulifera</taxon>
    </lineage>
</organism>
<dbReference type="SUPFAM" id="SSF48403">
    <property type="entry name" value="Ankyrin repeat"/>
    <property type="match status" value="1"/>
</dbReference>